<evidence type="ECO:0000313" key="1">
    <source>
        <dbReference type="EMBL" id="PFG57490.1"/>
    </source>
</evidence>
<accession>A0A2A9G3V3</accession>
<dbReference type="Proteomes" id="UP000243542">
    <property type="component" value="Unassembled WGS sequence"/>
</dbReference>
<evidence type="ECO:0000313" key="2">
    <source>
        <dbReference type="Proteomes" id="UP000243542"/>
    </source>
</evidence>
<comment type="caution">
    <text evidence="1">The sequence shown here is derived from an EMBL/GenBank/DDBJ whole genome shotgun (WGS) entry which is preliminary data.</text>
</comment>
<dbReference type="EMBL" id="PDJK01000001">
    <property type="protein sequence ID" value="PFG57490.1"/>
    <property type="molecule type" value="Genomic_DNA"/>
</dbReference>
<gene>
    <name evidence="1" type="ORF">ATK36_1077</name>
</gene>
<keyword evidence="2" id="KW-1185">Reference proteome</keyword>
<organism evidence="1 2">
    <name type="scientific">Amycolatopsis sulphurea</name>
    <dbReference type="NCBI Taxonomy" id="76022"/>
    <lineage>
        <taxon>Bacteria</taxon>
        <taxon>Bacillati</taxon>
        <taxon>Actinomycetota</taxon>
        <taxon>Actinomycetes</taxon>
        <taxon>Pseudonocardiales</taxon>
        <taxon>Pseudonocardiaceae</taxon>
        <taxon>Amycolatopsis</taxon>
    </lineage>
</organism>
<name>A0A2A9G3V3_9PSEU</name>
<sequence length="41" mass="4153">MFGLHGAPRSEPVRGILADTALAAAVWTASAELTGVTPFGL</sequence>
<reference evidence="1 2" key="1">
    <citation type="submission" date="2017-10" db="EMBL/GenBank/DDBJ databases">
        <title>Sequencing the genomes of 1000 actinobacteria strains.</title>
        <authorList>
            <person name="Klenk H.-P."/>
        </authorList>
    </citation>
    <scope>NUCLEOTIDE SEQUENCE [LARGE SCALE GENOMIC DNA]</scope>
    <source>
        <strain evidence="1 2">DSM 46092</strain>
    </source>
</reference>
<dbReference type="AlphaFoldDB" id="A0A2A9G3V3"/>
<proteinExistence type="predicted"/>
<protein>
    <submittedName>
        <fullName evidence="1">Uncharacterized protein</fullName>
    </submittedName>
</protein>